<evidence type="ECO:0000256" key="2">
    <source>
        <dbReference type="SAM" id="Phobius"/>
    </source>
</evidence>
<dbReference type="Pfam" id="PF14030">
    <property type="entry name" value="DUF4245"/>
    <property type="match status" value="1"/>
</dbReference>
<proteinExistence type="predicted"/>
<feature type="transmembrane region" description="Helical" evidence="2">
    <location>
        <begin position="51"/>
        <end position="71"/>
    </location>
</feature>
<reference evidence="3" key="1">
    <citation type="journal article" date="2014" name="Int. J. Syst. Evol. Microbiol.">
        <title>Complete genome sequence of Corynebacterium casei LMG S-19264T (=DSM 44701T), isolated from a smear-ripened cheese.</title>
        <authorList>
            <consortium name="US DOE Joint Genome Institute (JGI-PGF)"/>
            <person name="Walter F."/>
            <person name="Albersmeier A."/>
            <person name="Kalinowski J."/>
            <person name="Ruckert C."/>
        </authorList>
    </citation>
    <scope>NUCLEOTIDE SEQUENCE</scope>
    <source>
        <strain evidence="3">CGMCC 1.15388</strain>
    </source>
</reference>
<evidence type="ECO:0000313" key="3">
    <source>
        <dbReference type="EMBL" id="GGE65689.1"/>
    </source>
</evidence>
<keyword evidence="4" id="KW-1185">Reference proteome</keyword>
<protein>
    <recommendedName>
        <fullName evidence="5">DUF4245 domain-containing protein</fullName>
    </recommendedName>
</protein>
<dbReference type="RefSeq" id="WP_188683578.1">
    <property type="nucleotide sequence ID" value="NZ_BMIS01000004.1"/>
</dbReference>
<dbReference type="InterPro" id="IPR025339">
    <property type="entry name" value="DUF4245"/>
</dbReference>
<keyword evidence="2" id="KW-1133">Transmembrane helix</keyword>
<evidence type="ECO:0008006" key="5">
    <source>
        <dbReference type="Google" id="ProtNLM"/>
    </source>
</evidence>
<keyword evidence="2" id="KW-0812">Transmembrane</keyword>
<sequence length="270" mass="29270">MTDPDQNTPRPDEDDAGSPASETADQGAPQEGEQPKPQLTRSQVKRLSQPMIGMIITMMVTVAAVAAFLMMNPEPDAEPYQRDEDVHVEAVHAGRDAEFLPAAPDVPEGWSANYAYWEDQSEQGIPLWEVGYTTDSMTFVGFAQSDQGNPTWISEETEGATPSGTQTVDGLVFEVLHGEGDRTWFVLAEEHNEIDGTTVVLGGDASEEDLEIALSAVVEALDQEPEVPDDEEAEVQDPADEDGTQDTEDGAGENAEQQDDAAQEEETQDD</sequence>
<feature type="region of interest" description="Disordered" evidence="1">
    <location>
        <begin position="221"/>
        <end position="270"/>
    </location>
</feature>
<gene>
    <name evidence="3" type="ORF">GCM10011401_11200</name>
</gene>
<dbReference type="AlphaFoldDB" id="A0A917AQP1"/>
<reference evidence="3" key="2">
    <citation type="submission" date="2020-09" db="EMBL/GenBank/DDBJ databases">
        <authorList>
            <person name="Sun Q."/>
            <person name="Zhou Y."/>
        </authorList>
    </citation>
    <scope>NUCLEOTIDE SEQUENCE</scope>
    <source>
        <strain evidence="3">CGMCC 1.15388</strain>
    </source>
</reference>
<feature type="region of interest" description="Disordered" evidence="1">
    <location>
        <begin position="1"/>
        <end position="44"/>
    </location>
</feature>
<evidence type="ECO:0000256" key="1">
    <source>
        <dbReference type="SAM" id="MobiDB-lite"/>
    </source>
</evidence>
<organism evidence="3 4">
    <name type="scientific">Nesterenkonia cremea</name>
    <dbReference type="NCBI Taxonomy" id="1882340"/>
    <lineage>
        <taxon>Bacteria</taxon>
        <taxon>Bacillati</taxon>
        <taxon>Actinomycetota</taxon>
        <taxon>Actinomycetes</taxon>
        <taxon>Micrococcales</taxon>
        <taxon>Micrococcaceae</taxon>
        <taxon>Nesterenkonia</taxon>
    </lineage>
</organism>
<comment type="caution">
    <text evidence="3">The sequence shown here is derived from an EMBL/GenBank/DDBJ whole genome shotgun (WGS) entry which is preliminary data.</text>
</comment>
<keyword evidence="2" id="KW-0472">Membrane</keyword>
<name>A0A917AQP1_9MICC</name>
<accession>A0A917AQP1</accession>
<dbReference type="EMBL" id="BMIS01000004">
    <property type="protein sequence ID" value="GGE65689.1"/>
    <property type="molecule type" value="Genomic_DNA"/>
</dbReference>
<dbReference type="Proteomes" id="UP000633136">
    <property type="component" value="Unassembled WGS sequence"/>
</dbReference>
<evidence type="ECO:0000313" key="4">
    <source>
        <dbReference type="Proteomes" id="UP000633136"/>
    </source>
</evidence>